<dbReference type="GO" id="GO:0003824">
    <property type="term" value="F:catalytic activity"/>
    <property type="evidence" value="ECO:0007669"/>
    <property type="project" value="InterPro"/>
</dbReference>
<evidence type="ECO:0000256" key="4">
    <source>
        <dbReference type="ARBA" id="ARBA00022764"/>
    </source>
</evidence>
<comment type="caution">
    <text evidence="6">The sequence shown here is derived from an EMBL/GenBank/DDBJ whole genome shotgun (WGS) entry which is preliminary data.</text>
</comment>
<keyword evidence="7" id="KW-1185">Reference proteome</keyword>
<dbReference type="EMBL" id="VZZK01000032">
    <property type="protein sequence ID" value="KAB1075891.1"/>
    <property type="molecule type" value="Genomic_DNA"/>
</dbReference>
<feature type="domain" description="Glucan biosynthesis periplasmic MdoG C-terminal" evidence="5">
    <location>
        <begin position="76"/>
        <end position="541"/>
    </location>
</feature>
<dbReference type="Gene3D" id="2.70.98.10">
    <property type="match status" value="1"/>
</dbReference>
<keyword evidence="4" id="KW-0574">Periplasm</keyword>
<dbReference type="GO" id="GO:0030288">
    <property type="term" value="C:outer membrane-bounded periplasmic space"/>
    <property type="evidence" value="ECO:0007669"/>
    <property type="project" value="TreeGrafter"/>
</dbReference>
<dbReference type="PANTHER" id="PTHR30504:SF2">
    <property type="entry name" value="GLUCANS BIOSYNTHESIS PROTEIN G"/>
    <property type="match status" value="1"/>
</dbReference>
<dbReference type="InterPro" id="IPR006311">
    <property type="entry name" value="TAT_signal"/>
</dbReference>
<dbReference type="PIRSF" id="PIRSF006281">
    <property type="entry name" value="MdoG"/>
    <property type="match status" value="1"/>
</dbReference>
<evidence type="ECO:0000259" key="5">
    <source>
        <dbReference type="Pfam" id="PF04349"/>
    </source>
</evidence>
<dbReference type="SUPFAM" id="SSF74650">
    <property type="entry name" value="Galactose mutarotase-like"/>
    <property type="match status" value="1"/>
</dbReference>
<gene>
    <name evidence="6" type="ORF">F6X53_23970</name>
</gene>
<protein>
    <submittedName>
        <fullName evidence="6">Glucan biosynthesis protein</fullName>
    </submittedName>
</protein>
<evidence type="ECO:0000313" key="7">
    <source>
        <dbReference type="Proteomes" id="UP000474159"/>
    </source>
</evidence>
<dbReference type="InterPro" id="IPR014438">
    <property type="entry name" value="Glucan_biosyn_MdoG/MdoD"/>
</dbReference>
<dbReference type="InterPro" id="IPR014756">
    <property type="entry name" value="Ig_E-set"/>
</dbReference>
<dbReference type="RefSeq" id="WP_151003032.1">
    <property type="nucleotide sequence ID" value="NZ_BPQY01000564.1"/>
</dbReference>
<dbReference type="Gene3D" id="2.60.40.10">
    <property type="entry name" value="Immunoglobulins"/>
    <property type="match status" value="1"/>
</dbReference>
<dbReference type="InterPro" id="IPR013783">
    <property type="entry name" value="Ig-like_fold"/>
</dbReference>
<dbReference type="OrthoDB" id="9777817at2"/>
<dbReference type="Proteomes" id="UP000474159">
    <property type="component" value="Unassembled WGS sequence"/>
</dbReference>
<sequence length="543" mass="58568">MTLPRDGSSASPYGIRTADRAFDPVSTGYPDPTRRALLRLAGGAAGSWTAGLTGWAGPARAAETPALPAPGAALDSATVVELARALAAAPYAAPRSDDLPASLKTLSREQYGAIRAAPGSAVWAEDGLGFTLEPLHRGSIFTGRVTLALVEDGVVRALPYDRARFETGGIVLPEFGADPGYSGFRLRARFDGGDLADFAVFQGASFFRLLAKGQGFGITARALTLRPADARGEEFPLFRAFWIERPRPGGAIVVHALIDSESCAGALRMSLRPGEVSLADIEGTIFPRRAIDHLGLGGMQASYLFGPHDRRGTDDARAAAHAAGGLQIRNGADEAIWRPVHNPDTLQISSFLDAEPKGFGLMQRARAYDDFEDDVQHWEWRPSLWLEPLGPWGEGAVTLLEIPSDSEFNENILAYWRPKTALAAGAETRFAYRQFWCWEPPERPPVARVTGTRSGHGSGGTRRLFLVDFTGEGLFSPEGGLDIVLGASPGGIARQTLYAYPERRTVRVAFELDPGGERACELRLTLARGGRAVTETWLYRWTP</sequence>
<organism evidence="6 7">
    <name type="scientific">Methylobacterium soli</name>
    <dbReference type="NCBI Taxonomy" id="553447"/>
    <lineage>
        <taxon>Bacteria</taxon>
        <taxon>Pseudomonadati</taxon>
        <taxon>Pseudomonadota</taxon>
        <taxon>Alphaproteobacteria</taxon>
        <taxon>Hyphomicrobiales</taxon>
        <taxon>Methylobacteriaceae</taxon>
        <taxon>Methylobacterium</taxon>
    </lineage>
</organism>
<dbReference type="UniPathway" id="UPA00637"/>
<name>A0A6L3SS48_9HYPH</name>
<dbReference type="InterPro" id="IPR014718">
    <property type="entry name" value="GH-type_carb-bd"/>
</dbReference>
<proteinExistence type="inferred from homology"/>
<dbReference type="InterPro" id="IPR007444">
    <property type="entry name" value="Glucan_biosyn_MdoG_C"/>
</dbReference>
<evidence type="ECO:0000256" key="3">
    <source>
        <dbReference type="ARBA" id="ARBA00009284"/>
    </source>
</evidence>
<evidence type="ECO:0000256" key="1">
    <source>
        <dbReference type="ARBA" id="ARBA00004418"/>
    </source>
</evidence>
<evidence type="ECO:0000256" key="2">
    <source>
        <dbReference type="ARBA" id="ARBA00005001"/>
    </source>
</evidence>
<reference evidence="6 7" key="1">
    <citation type="submission" date="2019-09" db="EMBL/GenBank/DDBJ databases">
        <title>YIM 48816 draft genome.</title>
        <authorList>
            <person name="Jiang L."/>
        </authorList>
    </citation>
    <scope>NUCLEOTIDE SEQUENCE [LARGE SCALE GENOMIC DNA]</scope>
    <source>
        <strain evidence="6 7">YIM 48816</strain>
    </source>
</reference>
<dbReference type="PANTHER" id="PTHR30504">
    <property type="entry name" value="GLUCANS BIOSYNTHESIS PROTEIN"/>
    <property type="match status" value="1"/>
</dbReference>
<comment type="pathway">
    <text evidence="2">Glycan metabolism; osmoregulated periplasmic glucan (OPG) biosynthesis.</text>
</comment>
<dbReference type="Pfam" id="PF04349">
    <property type="entry name" value="MdoG"/>
    <property type="match status" value="1"/>
</dbReference>
<dbReference type="AlphaFoldDB" id="A0A6L3SS48"/>
<dbReference type="SUPFAM" id="SSF81296">
    <property type="entry name" value="E set domains"/>
    <property type="match status" value="1"/>
</dbReference>
<comment type="similarity">
    <text evidence="3">Belongs to the OpgD/OpgG family.</text>
</comment>
<dbReference type="GO" id="GO:0030246">
    <property type="term" value="F:carbohydrate binding"/>
    <property type="evidence" value="ECO:0007669"/>
    <property type="project" value="InterPro"/>
</dbReference>
<comment type="subcellular location">
    <subcellularLocation>
        <location evidence="1">Periplasm</location>
    </subcellularLocation>
</comment>
<dbReference type="InterPro" id="IPR011013">
    <property type="entry name" value="Gal_mutarotase_sf_dom"/>
</dbReference>
<accession>A0A6L3SS48</accession>
<evidence type="ECO:0000313" key="6">
    <source>
        <dbReference type="EMBL" id="KAB1075891.1"/>
    </source>
</evidence>
<dbReference type="PROSITE" id="PS51318">
    <property type="entry name" value="TAT"/>
    <property type="match status" value="1"/>
</dbReference>
<dbReference type="GO" id="GO:0051274">
    <property type="term" value="P:beta-glucan biosynthetic process"/>
    <property type="evidence" value="ECO:0007669"/>
    <property type="project" value="TreeGrafter"/>
</dbReference>